<evidence type="ECO:0000313" key="3">
    <source>
        <dbReference type="Proteomes" id="UP000192591"/>
    </source>
</evidence>
<dbReference type="InterPro" id="IPR033458">
    <property type="entry name" value="DUF5134"/>
</dbReference>
<dbReference type="Proteomes" id="UP000192591">
    <property type="component" value="Unassembled WGS sequence"/>
</dbReference>
<sequence>MIESLLLRWVLTGVFAAITVWCARVLLARPTRPAGRIDAACHVLMGLAMVAMTWPWGMTVPATPQVVLFGAACLWFASRVAFGAERGGAHAPRPRLAGTHHAVLMAGMAWMAVSMPGPLGAPGSGSGGHHHASGGGAALMSAVAADAATTALLVGHIVLGVVFVALCLPWLARAFDLGRRLPDPGAPRLGHVVADSTCHALMSFGMGVLFLALATATG</sequence>
<feature type="transmembrane region" description="Helical" evidence="1">
    <location>
        <begin position="62"/>
        <end position="82"/>
    </location>
</feature>
<proteinExistence type="predicted"/>
<protein>
    <recommendedName>
        <fullName evidence="4">DUF5134 domain-containing protein</fullName>
    </recommendedName>
</protein>
<keyword evidence="1" id="KW-1133">Transmembrane helix</keyword>
<feature type="transmembrane region" description="Helical" evidence="1">
    <location>
        <begin position="192"/>
        <end position="214"/>
    </location>
</feature>
<organism evidence="2 3">
    <name type="scientific">Saccharomonospora piscinae</name>
    <dbReference type="NCBI Taxonomy" id="687388"/>
    <lineage>
        <taxon>Bacteria</taxon>
        <taxon>Bacillati</taxon>
        <taxon>Actinomycetota</taxon>
        <taxon>Actinomycetes</taxon>
        <taxon>Pseudonocardiales</taxon>
        <taxon>Pseudonocardiaceae</taxon>
        <taxon>Saccharomonospora</taxon>
    </lineage>
</organism>
<comment type="caution">
    <text evidence="2">The sequence shown here is derived from an EMBL/GenBank/DDBJ whole genome shotgun (WGS) entry which is preliminary data.</text>
</comment>
<keyword evidence="3" id="KW-1185">Reference proteome</keyword>
<keyword evidence="1" id="KW-0472">Membrane</keyword>
<dbReference type="RefSeq" id="WP_081190854.1">
    <property type="nucleotide sequence ID" value="NZ_MWIH01000003.1"/>
</dbReference>
<evidence type="ECO:0008006" key="4">
    <source>
        <dbReference type="Google" id="ProtNLM"/>
    </source>
</evidence>
<dbReference type="Pfam" id="PF17197">
    <property type="entry name" value="DUF5134"/>
    <property type="match status" value="1"/>
</dbReference>
<dbReference type="EMBL" id="MWIH01000003">
    <property type="protein sequence ID" value="OQO93936.1"/>
    <property type="molecule type" value="Genomic_DNA"/>
</dbReference>
<evidence type="ECO:0000256" key="1">
    <source>
        <dbReference type="SAM" id="Phobius"/>
    </source>
</evidence>
<accession>A0A1V9AA78</accession>
<evidence type="ECO:0000313" key="2">
    <source>
        <dbReference type="EMBL" id="OQO93936.1"/>
    </source>
</evidence>
<feature type="transmembrane region" description="Helical" evidence="1">
    <location>
        <begin position="39"/>
        <end position="56"/>
    </location>
</feature>
<keyword evidence="1" id="KW-0812">Transmembrane</keyword>
<feature type="transmembrane region" description="Helical" evidence="1">
    <location>
        <begin position="6"/>
        <end position="27"/>
    </location>
</feature>
<dbReference type="STRING" id="1962155.B1813_05325"/>
<gene>
    <name evidence="2" type="ORF">B1813_05325</name>
</gene>
<name>A0A1V9AA78_SACPI</name>
<dbReference type="AlphaFoldDB" id="A0A1V9AA78"/>
<feature type="transmembrane region" description="Helical" evidence="1">
    <location>
        <begin position="150"/>
        <end position="171"/>
    </location>
</feature>
<reference evidence="2 3" key="1">
    <citation type="submission" date="2017-02" db="EMBL/GenBank/DDBJ databases">
        <title>Draft genome of Saccharomonospora sp. 154.</title>
        <authorList>
            <person name="Alonso-Carmona G.S."/>
            <person name="De La Haba R."/>
            <person name="Vera-Gargallo B."/>
            <person name="Sandoval-Trujillo A.H."/>
            <person name="Ramirez-Duran N."/>
            <person name="Ventosa A."/>
        </authorList>
    </citation>
    <scope>NUCLEOTIDE SEQUENCE [LARGE SCALE GENOMIC DNA]</scope>
    <source>
        <strain evidence="2 3">LRS4.154</strain>
    </source>
</reference>